<proteinExistence type="predicted"/>
<dbReference type="GO" id="GO:0003700">
    <property type="term" value="F:DNA-binding transcription factor activity"/>
    <property type="evidence" value="ECO:0007669"/>
    <property type="project" value="TreeGrafter"/>
</dbReference>
<feature type="domain" description="HTH lacI-type" evidence="4">
    <location>
        <begin position="6"/>
        <end position="60"/>
    </location>
</feature>
<dbReference type="SUPFAM" id="SSF53822">
    <property type="entry name" value="Periplasmic binding protein-like I"/>
    <property type="match status" value="1"/>
</dbReference>
<dbReference type="Proteomes" id="UP000184212">
    <property type="component" value="Unassembled WGS sequence"/>
</dbReference>
<keyword evidence="3" id="KW-0804">Transcription</keyword>
<dbReference type="CDD" id="cd06267">
    <property type="entry name" value="PBP1_LacI_sugar_binding-like"/>
    <property type="match status" value="1"/>
</dbReference>
<evidence type="ECO:0000259" key="4">
    <source>
        <dbReference type="PROSITE" id="PS50932"/>
    </source>
</evidence>
<evidence type="ECO:0000313" key="6">
    <source>
        <dbReference type="EMBL" id="SHG65275.1"/>
    </source>
</evidence>
<name>A0A1M5LJT3_9BACT</name>
<dbReference type="CDD" id="cd01392">
    <property type="entry name" value="HTH_LacI"/>
    <property type="match status" value="1"/>
</dbReference>
<keyword evidence="2" id="KW-0238">DNA-binding</keyword>
<organism evidence="6 7">
    <name type="scientific">Chryseolinea serpens</name>
    <dbReference type="NCBI Taxonomy" id="947013"/>
    <lineage>
        <taxon>Bacteria</taxon>
        <taxon>Pseudomonadati</taxon>
        <taxon>Bacteroidota</taxon>
        <taxon>Cytophagia</taxon>
        <taxon>Cytophagales</taxon>
        <taxon>Fulvivirgaceae</taxon>
        <taxon>Chryseolinea</taxon>
    </lineage>
</organism>
<dbReference type="PANTHER" id="PTHR30146">
    <property type="entry name" value="LACI-RELATED TRANSCRIPTIONAL REPRESSOR"/>
    <property type="match status" value="1"/>
</dbReference>
<dbReference type="InterPro" id="IPR000843">
    <property type="entry name" value="HTH_LacI"/>
</dbReference>
<gene>
    <name evidence="6" type="ORF">SAMN04488109_1254</name>
</gene>
<feature type="domain" description="HTH cro/C1-type" evidence="5">
    <location>
        <begin position="7"/>
        <end position="43"/>
    </location>
</feature>
<evidence type="ECO:0000259" key="5">
    <source>
        <dbReference type="PROSITE" id="PS50943"/>
    </source>
</evidence>
<dbReference type="InterPro" id="IPR001387">
    <property type="entry name" value="Cro/C1-type_HTH"/>
</dbReference>
<dbReference type="Gene3D" id="3.40.50.2300">
    <property type="match status" value="2"/>
</dbReference>
<reference evidence="6 7" key="1">
    <citation type="submission" date="2016-11" db="EMBL/GenBank/DDBJ databases">
        <authorList>
            <person name="Jaros S."/>
            <person name="Januszkiewicz K."/>
            <person name="Wedrychowicz H."/>
        </authorList>
    </citation>
    <scope>NUCLEOTIDE SEQUENCE [LARGE SCALE GENOMIC DNA]</scope>
    <source>
        <strain evidence="6 7">DSM 24574</strain>
    </source>
</reference>
<evidence type="ECO:0000256" key="2">
    <source>
        <dbReference type="ARBA" id="ARBA00023125"/>
    </source>
</evidence>
<accession>A0A1M5LJT3</accession>
<dbReference type="InterPro" id="IPR010982">
    <property type="entry name" value="Lambda_DNA-bd_dom_sf"/>
</dbReference>
<dbReference type="Pfam" id="PF13377">
    <property type="entry name" value="Peripla_BP_3"/>
    <property type="match status" value="1"/>
</dbReference>
<dbReference type="Gene3D" id="1.10.260.40">
    <property type="entry name" value="lambda repressor-like DNA-binding domains"/>
    <property type="match status" value="1"/>
</dbReference>
<dbReference type="GO" id="GO:0000976">
    <property type="term" value="F:transcription cis-regulatory region binding"/>
    <property type="evidence" value="ECO:0007669"/>
    <property type="project" value="TreeGrafter"/>
</dbReference>
<evidence type="ECO:0000313" key="7">
    <source>
        <dbReference type="Proteomes" id="UP000184212"/>
    </source>
</evidence>
<dbReference type="SUPFAM" id="SSF47413">
    <property type="entry name" value="lambda repressor-like DNA-binding domains"/>
    <property type="match status" value="1"/>
</dbReference>
<dbReference type="SMART" id="SM00354">
    <property type="entry name" value="HTH_LACI"/>
    <property type="match status" value="1"/>
</dbReference>
<dbReference type="RefSeq" id="WP_073132017.1">
    <property type="nucleotide sequence ID" value="NZ_FQWQ01000001.1"/>
</dbReference>
<dbReference type="PROSITE" id="PS50932">
    <property type="entry name" value="HTH_LACI_2"/>
    <property type="match status" value="1"/>
</dbReference>
<dbReference type="EMBL" id="FQWQ01000001">
    <property type="protein sequence ID" value="SHG65275.1"/>
    <property type="molecule type" value="Genomic_DNA"/>
</dbReference>
<dbReference type="PROSITE" id="PS50943">
    <property type="entry name" value="HTH_CROC1"/>
    <property type="match status" value="1"/>
</dbReference>
<evidence type="ECO:0000256" key="3">
    <source>
        <dbReference type="ARBA" id="ARBA00023163"/>
    </source>
</evidence>
<keyword evidence="7" id="KW-1185">Reference proteome</keyword>
<dbReference type="InterPro" id="IPR046335">
    <property type="entry name" value="LacI/GalR-like_sensor"/>
</dbReference>
<protein>
    <submittedName>
        <fullName evidence="6">Transcriptional regulator, LacI family</fullName>
    </submittedName>
</protein>
<sequence>MDKKTVTIKDIARMLGISKSTVSRALSGRSDIHPETKQKIMALANDLHYEPNALAINLKQQKTNTIGVIVPETVNRFFARAVGGIQKVSDMAGVNVMICQSNESYISEKNNLHSLVSSRVDGLIVSISSETDRTDHFKPIFERGIPIVFFDRICEDVHASQVYTDNYEIAFEGTEHLITRGYRRIAFVAGPQHLFNSRNRLLGYLDALKKHNLPVKESYIIHSHYGSGKVEEYTRYLMQLPQRPDAVFAINDYAAIEMMHIMKKNGLKIPEDVAFLGFNNEDMCRFVEPPLSSIDHPAHDMGAAAAEILINQMRHPDLKPESRIIKSRLVVRESSGARLVL</sequence>
<dbReference type="OrthoDB" id="833520at2"/>
<dbReference type="InterPro" id="IPR028082">
    <property type="entry name" value="Peripla_BP_I"/>
</dbReference>
<keyword evidence="1" id="KW-0805">Transcription regulation</keyword>
<dbReference type="PANTHER" id="PTHR30146:SF109">
    <property type="entry name" value="HTH-TYPE TRANSCRIPTIONAL REGULATOR GALS"/>
    <property type="match status" value="1"/>
</dbReference>
<evidence type="ECO:0000256" key="1">
    <source>
        <dbReference type="ARBA" id="ARBA00023015"/>
    </source>
</evidence>
<dbReference type="STRING" id="947013.SAMN04488109_1254"/>
<dbReference type="Pfam" id="PF00356">
    <property type="entry name" value="LacI"/>
    <property type="match status" value="1"/>
</dbReference>
<dbReference type="AlphaFoldDB" id="A0A1M5LJT3"/>